<feature type="transmembrane region" description="Helical" evidence="9">
    <location>
        <begin position="32"/>
        <end position="58"/>
    </location>
</feature>
<keyword evidence="7 9" id="KW-0472">Membrane</keyword>
<evidence type="ECO:0000313" key="11">
    <source>
        <dbReference type="EMBL" id="GAF77019.1"/>
    </source>
</evidence>
<protein>
    <recommendedName>
        <fullName evidence="10">ABC transmembrane type-1 domain-containing protein</fullName>
    </recommendedName>
</protein>
<evidence type="ECO:0000259" key="10">
    <source>
        <dbReference type="PROSITE" id="PS50928"/>
    </source>
</evidence>
<reference evidence="11" key="1">
    <citation type="journal article" date="2014" name="Front. Microbiol.">
        <title>High frequency of phylogenetically diverse reductive dehalogenase-homologous genes in deep subseafloor sedimentary metagenomes.</title>
        <authorList>
            <person name="Kawai M."/>
            <person name="Futagami T."/>
            <person name="Toyoda A."/>
            <person name="Takaki Y."/>
            <person name="Nishi S."/>
            <person name="Hori S."/>
            <person name="Arai W."/>
            <person name="Tsubouchi T."/>
            <person name="Morono Y."/>
            <person name="Uchiyama I."/>
            <person name="Ito T."/>
            <person name="Fujiyama A."/>
            <person name="Inagaki F."/>
            <person name="Takami H."/>
        </authorList>
    </citation>
    <scope>NUCLEOTIDE SEQUENCE</scope>
    <source>
        <strain evidence="11">Expedition CK06-06</strain>
    </source>
</reference>
<feature type="transmembrane region" description="Helical" evidence="9">
    <location>
        <begin position="206"/>
        <end position="226"/>
    </location>
</feature>
<dbReference type="GO" id="GO:0055085">
    <property type="term" value="P:transmembrane transport"/>
    <property type="evidence" value="ECO:0007669"/>
    <property type="project" value="InterPro"/>
</dbReference>
<name>X0S7Q4_9ZZZZ</name>
<evidence type="ECO:0000256" key="4">
    <source>
        <dbReference type="ARBA" id="ARBA00022519"/>
    </source>
</evidence>
<keyword evidence="4" id="KW-0997">Cell inner membrane</keyword>
<organism evidence="11">
    <name type="scientific">marine sediment metagenome</name>
    <dbReference type="NCBI Taxonomy" id="412755"/>
    <lineage>
        <taxon>unclassified sequences</taxon>
        <taxon>metagenomes</taxon>
        <taxon>ecological metagenomes</taxon>
    </lineage>
</organism>
<feature type="domain" description="ABC transmembrane type-1" evidence="10">
    <location>
        <begin position="32"/>
        <end position="220"/>
    </location>
</feature>
<keyword evidence="5 9" id="KW-0812">Transmembrane</keyword>
<dbReference type="Pfam" id="PF00528">
    <property type="entry name" value="BPD_transp_1"/>
    <property type="match status" value="1"/>
</dbReference>
<dbReference type="AlphaFoldDB" id="X0S7Q4"/>
<dbReference type="PROSITE" id="PS50928">
    <property type="entry name" value="ABC_TM1"/>
    <property type="match status" value="1"/>
</dbReference>
<keyword evidence="2" id="KW-0813">Transport</keyword>
<feature type="region of interest" description="Disordered" evidence="8">
    <location>
        <begin position="236"/>
        <end position="271"/>
    </location>
</feature>
<dbReference type="InterPro" id="IPR000515">
    <property type="entry name" value="MetI-like"/>
</dbReference>
<feature type="compositionally biased region" description="Basic and acidic residues" evidence="8">
    <location>
        <begin position="236"/>
        <end position="253"/>
    </location>
</feature>
<comment type="caution">
    <text evidence="11">The sequence shown here is derived from an EMBL/GenBank/DDBJ whole genome shotgun (WGS) entry which is preliminary data.</text>
</comment>
<evidence type="ECO:0000256" key="8">
    <source>
        <dbReference type="SAM" id="MobiDB-lite"/>
    </source>
</evidence>
<evidence type="ECO:0000256" key="1">
    <source>
        <dbReference type="ARBA" id="ARBA00004429"/>
    </source>
</evidence>
<proteinExistence type="predicted"/>
<feature type="non-terminal residue" evidence="11">
    <location>
        <position position="301"/>
    </location>
</feature>
<gene>
    <name evidence="11" type="ORF">S01H1_13583</name>
</gene>
<evidence type="ECO:0000256" key="7">
    <source>
        <dbReference type="ARBA" id="ARBA00023136"/>
    </source>
</evidence>
<feature type="transmembrane region" description="Helical" evidence="9">
    <location>
        <begin position="147"/>
        <end position="171"/>
    </location>
</feature>
<evidence type="ECO:0000256" key="9">
    <source>
        <dbReference type="SAM" id="Phobius"/>
    </source>
</evidence>
<dbReference type="Gene3D" id="1.10.3720.10">
    <property type="entry name" value="MetI-like"/>
    <property type="match status" value="1"/>
</dbReference>
<dbReference type="InterPro" id="IPR035906">
    <property type="entry name" value="MetI-like_sf"/>
</dbReference>
<dbReference type="EMBL" id="BARS01007014">
    <property type="protein sequence ID" value="GAF77019.1"/>
    <property type="molecule type" value="Genomic_DNA"/>
</dbReference>
<feature type="transmembrane region" description="Helical" evidence="9">
    <location>
        <begin position="70"/>
        <end position="91"/>
    </location>
</feature>
<sequence length="301" mass="33193">MAGLTANFIVGVKSGLTLRWFVKVWELYMDTIFRSILIALACLSITLVVGVPAAYAMVKKQNRFTRLFEEFLVMPLAIPGLAIALALLINYGMFTGFRRSSLFILVGHVIFTLPFMVRSVIAIMSSINLNNLEEGAASLGGGFWNRFFQIVVPNAMPGILAGSLMVFTLSIGEFNLTWMLHTPLTKTLPVGLADSYASMRLEIGSAYTIVFFIMIIPLLMGMQWVARPRKKELSMEKTDQLHEGTLDSPEKKTAASPAYRDSSKERSPVSGTSLRLVNCAKTFEDGTEALEPFDLTVDAGE</sequence>
<dbReference type="GO" id="GO:0005886">
    <property type="term" value="C:plasma membrane"/>
    <property type="evidence" value="ECO:0007669"/>
    <property type="project" value="UniProtKB-SubCell"/>
</dbReference>
<keyword evidence="6 9" id="KW-1133">Transmembrane helix</keyword>
<comment type="subcellular location">
    <subcellularLocation>
        <location evidence="1">Cell inner membrane</location>
        <topology evidence="1">Multi-pass membrane protein</topology>
    </subcellularLocation>
</comment>
<accession>X0S7Q4</accession>
<evidence type="ECO:0000256" key="5">
    <source>
        <dbReference type="ARBA" id="ARBA00022692"/>
    </source>
</evidence>
<evidence type="ECO:0000256" key="3">
    <source>
        <dbReference type="ARBA" id="ARBA00022475"/>
    </source>
</evidence>
<evidence type="ECO:0000256" key="2">
    <source>
        <dbReference type="ARBA" id="ARBA00022448"/>
    </source>
</evidence>
<dbReference type="SUPFAM" id="SSF161098">
    <property type="entry name" value="MetI-like"/>
    <property type="match status" value="1"/>
</dbReference>
<dbReference type="CDD" id="cd06261">
    <property type="entry name" value="TM_PBP2"/>
    <property type="match status" value="1"/>
</dbReference>
<evidence type="ECO:0000256" key="6">
    <source>
        <dbReference type="ARBA" id="ARBA00022989"/>
    </source>
</evidence>
<dbReference type="PANTHER" id="PTHR43357:SF4">
    <property type="entry name" value="INNER MEMBRANE ABC TRANSPORTER PERMEASE PROTEIN YDCV"/>
    <property type="match status" value="1"/>
</dbReference>
<keyword evidence="3" id="KW-1003">Cell membrane</keyword>
<dbReference type="PANTHER" id="PTHR43357">
    <property type="entry name" value="INNER MEMBRANE ABC TRANSPORTER PERMEASE PROTEIN YDCV"/>
    <property type="match status" value="1"/>
</dbReference>
<feature type="transmembrane region" description="Helical" evidence="9">
    <location>
        <begin position="103"/>
        <end position="127"/>
    </location>
</feature>